<sequence length="62" mass="7300">MNRFEQNCLESEEIAEDFIINNIELVDVGNPEFCKFERAIKFEGSVPIEWINVYGFRLTTQI</sequence>
<reference evidence="1" key="1">
    <citation type="submission" date="2020-09" db="EMBL/GenBank/DDBJ databases">
        <authorList>
            <person name="Blom J."/>
        </authorList>
    </citation>
    <scope>NUCLEOTIDE SEQUENCE</scope>
    <source>
        <strain evidence="1">No.713</strain>
        <plasmid evidence="1">p1</plasmid>
    </source>
</reference>
<accession>A0A9W4DFL5</accession>
<proteinExistence type="predicted"/>
<geneLocation type="plasmid" evidence="1 2">
    <name>p1</name>
</geneLocation>
<dbReference type="RefSeq" id="WP_254175292.1">
    <property type="nucleotide sequence ID" value="NZ_LR882968.1"/>
</dbReference>
<keyword evidence="1" id="KW-0614">Plasmid</keyword>
<dbReference type="Proteomes" id="UP001153719">
    <property type="component" value="Plasmid p1"/>
</dbReference>
<gene>
    <name evidence="1" type="ORF">NO713_05746</name>
</gene>
<evidence type="ECO:0000313" key="2">
    <source>
        <dbReference type="Proteomes" id="UP001153719"/>
    </source>
</evidence>
<dbReference type="AlphaFoldDB" id="A0A9W4DFL5"/>
<protein>
    <submittedName>
        <fullName evidence="1">Uncharacterized protein</fullName>
    </submittedName>
</protein>
<name>A0A9W4DFL5_9CYAN</name>
<keyword evidence="2" id="KW-1185">Reference proteome</keyword>
<dbReference type="EMBL" id="LR882968">
    <property type="protein sequence ID" value="CAD5988601.1"/>
    <property type="molecule type" value="Genomic_DNA"/>
</dbReference>
<evidence type="ECO:0000313" key="1">
    <source>
        <dbReference type="EMBL" id="CAD5988601.1"/>
    </source>
</evidence>
<dbReference type="KEGG" id="ppsu:NO713_05746"/>
<organism evidence="1 2">
    <name type="scientific">Planktothrix pseudagardhii</name>
    <dbReference type="NCBI Taxonomy" id="132604"/>
    <lineage>
        <taxon>Bacteria</taxon>
        <taxon>Bacillati</taxon>
        <taxon>Cyanobacteriota</taxon>
        <taxon>Cyanophyceae</taxon>
        <taxon>Oscillatoriophycideae</taxon>
        <taxon>Oscillatoriales</taxon>
        <taxon>Microcoleaceae</taxon>
        <taxon>Planktothrix</taxon>
    </lineage>
</organism>